<dbReference type="Proteomes" id="UP000078046">
    <property type="component" value="Unassembled WGS sequence"/>
</dbReference>
<evidence type="ECO:0000256" key="1">
    <source>
        <dbReference type="SAM" id="SignalP"/>
    </source>
</evidence>
<dbReference type="EMBL" id="LWCA01000930">
    <property type="protein sequence ID" value="OAF66448.1"/>
    <property type="molecule type" value="Genomic_DNA"/>
</dbReference>
<keyword evidence="3" id="KW-1185">Reference proteome</keyword>
<name>A0A177AWP7_9BILA</name>
<dbReference type="AlphaFoldDB" id="A0A177AWP7"/>
<proteinExistence type="predicted"/>
<evidence type="ECO:0000313" key="3">
    <source>
        <dbReference type="Proteomes" id="UP000078046"/>
    </source>
</evidence>
<evidence type="ECO:0000313" key="2">
    <source>
        <dbReference type="EMBL" id="OAF66448.1"/>
    </source>
</evidence>
<gene>
    <name evidence="2" type="ORF">A3Q56_05829</name>
</gene>
<reference evidence="2 3" key="1">
    <citation type="submission" date="2016-04" db="EMBL/GenBank/DDBJ databases">
        <title>The genome of Intoshia linei affirms orthonectids as highly simplified spiralians.</title>
        <authorList>
            <person name="Mikhailov K.V."/>
            <person name="Slusarev G.S."/>
            <person name="Nikitin M.A."/>
            <person name="Logacheva M.D."/>
            <person name="Penin A."/>
            <person name="Aleoshin V."/>
            <person name="Panchin Y.V."/>
        </authorList>
    </citation>
    <scope>NUCLEOTIDE SEQUENCE [LARGE SCALE GENOMIC DNA]</scope>
    <source>
        <strain evidence="2">Intl2013</strain>
        <tissue evidence="2">Whole animal</tissue>
    </source>
</reference>
<feature type="chain" id="PRO_5008056717" evidence="1">
    <location>
        <begin position="20"/>
        <end position="143"/>
    </location>
</feature>
<keyword evidence="1" id="KW-0732">Signal</keyword>
<feature type="signal peptide" evidence="1">
    <location>
        <begin position="1"/>
        <end position="19"/>
    </location>
</feature>
<organism evidence="2 3">
    <name type="scientific">Intoshia linei</name>
    <dbReference type="NCBI Taxonomy" id="1819745"/>
    <lineage>
        <taxon>Eukaryota</taxon>
        <taxon>Metazoa</taxon>
        <taxon>Spiralia</taxon>
        <taxon>Lophotrochozoa</taxon>
        <taxon>Mesozoa</taxon>
        <taxon>Orthonectida</taxon>
        <taxon>Rhopaluridae</taxon>
        <taxon>Intoshia</taxon>
    </lineage>
</organism>
<comment type="caution">
    <text evidence="2">The sequence shown here is derived from an EMBL/GenBank/DDBJ whole genome shotgun (WGS) entry which is preliminary data.</text>
</comment>
<sequence length="143" mass="16852">MNMNQHFWYVLLLVSPFSAQKLVKDIIHDILELKKTLTPQEVQTYKIHYADRKLYDGILESRLTILLAGNILAPDQVDLLITELILGYVSPLHILFFKSYPYSQIMKSLKNVNDNRKNVLREFEFSDPDKIKDYCYNFHQRGS</sequence>
<accession>A0A177AWP7</accession>
<protein>
    <submittedName>
        <fullName evidence="2">Uncharacterized protein</fullName>
    </submittedName>
</protein>